<feature type="region of interest" description="Disordered" evidence="1">
    <location>
        <begin position="125"/>
        <end position="187"/>
    </location>
</feature>
<proteinExistence type="predicted"/>
<feature type="compositionally biased region" description="Low complexity" evidence="1">
    <location>
        <begin position="389"/>
        <end position="402"/>
    </location>
</feature>
<feature type="region of interest" description="Disordered" evidence="1">
    <location>
        <begin position="1"/>
        <end position="112"/>
    </location>
</feature>
<organism evidence="2 3">
    <name type="scientific">Polytolypa hystricis (strain UAMH7299)</name>
    <dbReference type="NCBI Taxonomy" id="1447883"/>
    <lineage>
        <taxon>Eukaryota</taxon>
        <taxon>Fungi</taxon>
        <taxon>Dikarya</taxon>
        <taxon>Ascomycota</taxon>
        <taxon>Pezizomycotina</taxon>
        <taxon>Eurotiomycetes</taxon>
        <taxon>Eurotiomycetidae</taxon>
        <taxon>Onygenales</taxon>
        <taxon>Onygenales incertae sedis</taxon>
        <taxon>Polytolypa</taxon>
    </lineage>
</organism>
<dbReference type="AlphaFoldDB" id="A0A2B7Z4S3"/>
<dbReference type="EMBL" id="PDNA01000002">
    <property type="protein sequence ID" value="PGH28042.1"/>
    <property type="molecule type" value="Genomic_DNA"/>
</dbReference>
<accession>A0A2B7Z4S3</accession>
<dbReference type="OrthoDB" id="4202916at2759"/>
<evidence type="ECO:0000313" key="2">
    <source>
        <dbReference type="EMBL" id="PGH28042.1"/>
    </source>
</evidence>
<evidence type="ECO:0000313" key="3">
    <source>
        <dbReference type="Proteomes" id="UP000224634"/>
    </source>
</evidence>
<comment type="caution">
    <text evidence="2">The sequence shown here is derived from an EMBL/GenBank/DDBJ whole genome shotgun (WGS) entry which is preliminary data.</text>
</comment>
<feature type="compositionally biased region" description="Low complexity" evidence="1">
    <location>
        <begin position="88"/>
        <end position="112"/>
    </location>
</feature>
<feature type="compositionally biased region" description="Basic and acidic residues" evidence="1">
    <location>
        <begin position="12"/>
        <end position="28"/>
    </location>
</feature>
<feature type="compositionally biased region" description="Pro residues" evidence="1">
    <location>
        <begin position="377"/>
        <end position="388"/>
    </location>
</feature>
<feature type="compositionally biased region" description="Polar residues" evidence="1">
    <location>
        <begin position="49"/>
        <end position="63"/>
    </location>
</feature>
<reference evidence="2 3" key="1">
    <citation type="submission" date="2017-10" db="EMBL/GenBank/DDBJ databases">
        <title>Comparative genomics in systemic dimorphic fungi from Ajellomycetaceae.</title>
        <authorList>
            <person name="Munoz J.F."/>
            <person name="Mcewen J.G."/>
            <person name="Clay O.K."/>
            <person name="Cuomo C.A."/>
        </authorList>
    </citation>
    <scope>NUCLEOTIDE SEQUENCE [LARGE SCALE GENOMIC DNA]</scope>
    <source>
        <strain evidence="2 3">UAMH7299</strain>
    </source>
</reference>
<name>A0A2B7Z4S3_POLH7</name>
<feature type="compositionally biased region" description="Basic and acidic residues" evidence="1">
    <location>
        <begin position="164"/>
        <end position="187"/>
    </location>
</feature>
<feature type="compositionally biased region" description="Polar residues" evidence="1">
    <location>
        <begin position="1"/>
        <end position="11"/>
    </location>
</feature>
<protein>
    <submittedName>
        <fullName evidence="2">Uncharacterized protein</fullName>
    </submittedName>
</protein>
<evidence type="ECO:0000256" key="1">
    <source>
        <dbReference type="SAM" id="MobiDB-lite"/>
    </source>
</evidence>
<dbReference type="Proteomes" id="UP000224634">
    <property type="component" value="Unassembled WGS sequence"/>
</dbReference>
<sequence length="491" mass="53839">MPRPGSISSSLWERRYAGSENSSSHDKTAAPTNPFRNSHHQHHSPTPPDTATSLYSLENTTTAVPKRPPFKPRRSSLSDAQCLSLRFSSSNNNSRENNASSSGGVAATTTASPATASRIFDFGLRTTCGRSGSRSPSRKRSTSAGPRGFLRSAFAGGSGKGKKKGGEIREGEQGEKDKDGDGSFDDKDGYTRPILEFHGSVAEWKRLDNSKRDKVYLDLFWPVTQRSGGMSMSMGMGMGLPSLKHQNNSTSSESVPDIGTTTFPLDSLRPLCNFRNLKSLKLTGMTQSYQRYIWETVWLNPELEELLLEMALEPCIRRTYSKAWPSIKGDWVAGRAEKARGSYYGENGQGTLDRRIGIGEYLDKYAIAAAKARAAPSMPPSYPFPPTSPSTTSTSPTSPSSTNHLPIVKLVLIGFVVDADPFFFWFNPHRLRVVHFKDYCVDAGFALPAAMVEKVRVCWPKKVNEYCMVARRVGKGEVRVVEAKGKKGGGV</sequence>
<feature type="compositionally biased region" description="Low complexity" evidence="1">
    <location>
        <begin position="125"/>
        <end position="135"/>
    </location>
</feature>
<keyword evidence="3" id="KW-1185">Reference proteome</keyword>
<feature type="region of interest" description="Disordered" evidence="1">
    <location>
        <begin position="375"/>
        <end position="402"/>
    </location>
</feature>
<gene>
    <name evidence="2" type="ORF">AJ80_00297</name>
</gene>